<evidence type="ECO:0000256" key="21">
    <source>
        <dbReference type="SAM" id="MobiDB-lite"/>
    </source>
</evidence>
<dbReference type="InterPro" id="IPR049944">
    <property type="entry name" value="LGIC_TM_5-HT3"/>
</dbReference>
<feature type="domain" description="Neurotransmitter-gated ion-channel transmembrane" evidence="23">
    <location>
        <begin position="248"/>
        <end position="335"/>
    </location>
</feature>
<gene>
    <name evidence="24" type="ORF">R3I93_001377</name>
</gene>
<comment type="subcellular location">
    <subcellularLocation>
        <location evidence="15">Postsynaptic cell membrane</location>
        <topology evidence="15">Multi-pass membrane protein</topology>
    </subcellularLocation>
</comment>
<evidence type="ECO:0000256" key="11">
    <source>
        <dbReference type="ARBA" id="ARBA00023180"/>
    </source>
</evidence>
<dbReference type="Gene3D" id="2.70.170.10">
    <property type="entry name" value="Neurotransmitter-gated ion-channel ligand-binding domain"/>
    <property type="match status" value="1"/>
</dbReference>
<evidence type="ECO:0000256" key="10">
    <source>
        <dbReference type="ARBA" id="ARBA00023170"/>
    </source>
</evidence>
<feature type="transmembrane region" description="Helical" evidence="20">
    <location>
        <begin position="277"/>
        <end position="298"/>
    </location>
</feature>
<accession>A0AAN9DJ39</accession>
<dbReference type="InterPro" id="IPR038050">
    <property type="entry name" value="Neuro_actylchol_rec"/>
</dbReference>
<evidence type="ECO:0008006" key="26">
    <source>
        <dbReference type="Google" id="ProtNLM"/>
    </source>
</evidence>
<dbReference type="AlphaFoldDB" id="A0AAN9DJ39"/>
<comment type="catalytic activity">
    <reaction evidence="16">
        <text>K(+)(in) = K(+)(out)</text>
        <dbReference type="Rhea" id="RHEA:29463"/>
        <dbReference type="ChEBI" id="CHEBI:29103"/>
    </reaction>
</comment>
<comment type="catalytic activity">
    <reaction evidence="17">
        <text>Na(+)(in) = Na(+)(out)</text>
        <dbReference type="Rhea" id="RHEA:34963"/>
        <dbReference type="ChEBI" id="CHEBI:29101"/>
    </reaction>
</comment>
<evidence type="ECO:0000256" key="20">
    <source>
        <dbReference type="RuleBase" id="RU000687"/>
    </source>
</evidence>
<dbReference type="GO" id="GO:0045211">
    <property type="term" value="C:postsynaptic membrane"/>
    <property type="evidence" value="ECO:0007669"/>
    <property type="project" value="UniProtKB-SubCell"/>
</dbReference>
<evidence type="ECO:0000256" key="14">
    <source>
        <dbReference type="ARBA" id="ARBA00023303"/>
    </source>
</evidence>
<evidence type="ECO:0000256" key="7">
    <source>
        <dbReference type="ARBA" id="ARBA00023065"/>
    </source>
</evidence>
<evidence type="ECO:0000256" key="16">
    <source>
        <dbReference type="ARBA" id="ARBA00034430"/>
    </source>
</evidence>
<dbReference type="Proteomes" id="UP001364617">
    <property type="component" value="Unassembled WGS sequence"/>
</dbReference>
<keyword evidence="8 20" id="KW-0472">Membrane</keyword>
<evidence type="ECO:0000259" key="23">
    <source>
        <dbReference type="Pfam" id="PF02932"/>
    </source>
</evidence>
<dbReference type="PANTHER" id="PTHR18945">
    <property type="entry name" value="NEUROTRANSMITTER GATED ION CHANNEL"/>
    <property type="match status" value="1"/>
</dbReference>
<evidence type="ECO:0000313" key="24">
    <source>
        <dbReference type="EMBL" id="KAK7174167.1"/>
    </source>
</evidence>
<keyword evidence="10" id="KW-0675">Receptor</keyword>
<feature type="transmembrane region" description="Helical" evidence="20">
    <location>
        <begin position="242"/>
        <end position="265"/>
    </location>
</feature>
<keyword evidence="3 20" id="KW-0812">Transmembrane</keyword>
<evidence type="ECO:0000256" key="18">
    <source>
        <dbReference type="ARBA" id="ARBA00036634"/>
    </source>
</evidence>
<evidence type="ECO:0000256" key="17">
    <source>
        <dbReference type="ARBA" id="ARBA00036239"/>
    </source>
</evidence>
<evidence type="ECO:0000256" key="6">
    <source>
        <dbReference type="ARBA" id="ARBA00023018"/>
    </source>
</evidence>
<evidence type="ECO:0000256" key="19">
    <source>
        <dbReference type="ARBA" id="ARBA00037540"/>
    </source>
</evidence>
<dbReference type="InterPro" id="IPR006201">
    <property type="entry name" value="Neur_channel"/>
</dbReference>
<keyword evidence="13" id="KW-1071">Ligand-gated ion channel</keyword>
<feature type="transmembrane region" description="Helical" evidence="20">
    <location>
        <begin position="304"/>
        <end position="325"/>
    </location>
</feature>
<dbReference type="InterPro" id="IPR006202">
    <property type="entry name" value="Neur_chan_lig-bd"/>
</dbReference>
<evidence type="ECO:0000256" key="2">
    <source>
        <dbReference type="ARBA" id="ARBA00022475"/>
    </source>
</evidence>
<keyword evidence="6" id="KW-0770">Synapse</keyword>
<keyword evidence="14 20" id="KW-0407">Ion channel</keyword>
<dbReference type="PRINTS" id="PR00252">
    <property type="entry name" value="NRIONCHANNEL"/>
</dbReference>
<dbReference type="Pfam" id="PF02932">
    <property type="entry name" value="Neur_chan_memb"/>
    <property type="match status" value="1"/>
</dbReference>
<keyword evidence="5 20" id="KW-1133">Transmembrane helix</keyword>
<keyword evidence="12" id="KW-0628">Postsynaptic cell membrane</keyword>
<evidence type="ECO:0000256" key="8">
    <source>
        <dbReference type="ARBA" id="ARBA00023136"/>
    </source>
</evidence>
<organism evidence="24 25">
    <name type="scientific">Phoxinus phoxinus</name>
    <name type="common">Eurasian minnow</name>
    <dbReference type="NCBI Taxonomy" id="58324"/>
    <lineage>
        <taxon>Eukaryota</taxon>
        <taxon>Metazoa</taxon>
        <taxon>Chordata</taxon>
        <taxon>Craniata</taxon>
        <taxon>Vertebrata</taxon>
        <taxon>Euteleostomi</taxon>
        <taxon>Actinopterygii</taxon>
        <taxon>Neopterygii</taxon>
        <taxon>Teleostei</taxon>
        <taxon>Ostariophysi</taxon>
        <taxon>Cypriniformes</taxon>
        <taxon>Leuciscidae</taxon>
        <taxon>Phoxininae</taxon>
        <taxon>Phoxinus</taxon>
    </lineage>
</organism>
<dbReference type="FunFam" id="2.70.170.10:FF:000017">
    <property type="entry name" value="5-hydroxytryptamine receptor 3A"/>
    <property type="match status" value="1"/>
</dbReference>
<name>A0AAN9DJ39_9TELE</name>
<comment type="caution">
    <text evidence="24">The sequence shown here is derived from an EMBL/GenBank/DDBJ whole genome shotgun (WGS) entry which is preliminary data.</text>
</comment>
<feature type="compositionally biased region" description="Basic and acidic residues" evidence="21">
    <location>
        <begin position="345"/>
        <end position="364"/>
    </location>
</feature>
<dbReference type="SUPFAM" id="SSF90112">
    <property type="entry name" value="Neurotransmitter-gated ion-channel transmembrane pore"/>
    <property type="match status" value="1"/>
</dbReference>
<dbReference type="SUPFAM" id="SSF63712">
    <property type="entry name" value="Nicotinic receptor ligand binding domain-like"/>
    <property type="match status" value="1"/>
</dbReference>
<evidence type="ECO:0000256" key="1">
    <source>
        <dbReference type="ARBA" id="ARBA00022448"/>
    </source>
</evidence>
<keyword evidence="1 20" id="KW-0813">Transport</keyword>
<dbReference type="CDD" id="cd19063">
    <property type="entry name" value="LGIC_TM_5-HT3"/>
    <property type="match status" value="1"/>
</dbReference>
<evidence type="ECO:0000256" key="4">
    <source>
        <dbReference type="ARBA" id="ARBA00022729"/>
    </source>
</evidence>
<evidence type="ECO:0000259" key="22">
    <source>
        <dbReference type="Pfam" id="PF02931"/>
    </source>
</evidence>
<dbReference type="InterPro" id="IPR018000">
    <property type="entry name" value="Neurotransmitter_ion_chnl_CS"/>
</dbReference>
<feature type="region of interest" description="Disordered" evidence="21">
    <location>
        <begin position="338"/>
        <end position="366"/>
    </location>
</feature>
<keyword evidence="11" id="KW-0325">Glycoprotein</keyword>
<evidence type="ECO:0000256" key="9">
    <source>
        <dbReference type="ARBA" id="ARBA00023157"/>
    </source>
</evidence>
<dbReference type="GO" id="GO:0004888">
    <property type="term" value="F:transmembrane signaling receptor activity"/>
    <property type="evidence" value="ECO:0007669"/>
    <property type="project" value="InterPro"/>
</dbReference>
<keyword evidence="4" id="KW-0732">Signal</keyword>
<evidence type="ECO:0000256" key="5">
    <source>
        <dbReference type="ARBA" id="ARBA00022989"/>
    </source>
</evidence>
<dbReference type="Pfam" id="PF02931">
    <property type="entry name" value="Neur_chan_LBD"/>
    <property type="match status" value="1"/>
</dbReference>
<keyword evidence="7 20" id="KW-0406">Ion transport</keyword>
<comment type="catalytic activity">
    <reaction evidence="18">
        <text>Ca(2+)(in) = Ca(2+)(out)</text>
        <dbReference type="Rhea" id="RHEA:29671"/>
        <dbReference type="ChEBI" id="CHEBI:29108"/>
    </reaction>
</comment>
<keyword evidence="2" id="KW-1003">Cell membrane</keyword>
<evidence type="ECO:0000256" key="3">
    <source>
        <dbReference type="ARBA" id="ARBA00022692"/>
    </source>
</evidence>
<evidence type="ECO:0000256" key="15">
    <source>
        <dbReference type="ARBA" id="ARBA00034104"/>
    </source>
</evidence>
<dbReference type="EMBL" id="JAYKXH010000002">
    <property type="protein sequence ID" value="KAK7174167.1"/>
    <property type="molecule type" value="Genomic_DNA"/>
</dbReference>
<proteinExistence type="inferred from homology"/>
<reference evidence="24 25" key="1">
    <citation type="submission" date="2024-02" db="EMBL/GenBank/DDBJ databases">
        <title>Chromosome-level genome assembly of the Eurasian Minnow (Phoxinus phoxinus).</title>
        <authorList>
            <person name="Oriowo T.O."/>
            <person name="Martin S."/>
            <person name="Stange M."/>
            <person name="Chrysostomakis Y."/>
            <person name="Brown T."/>
            <person name="Winkler S."/>
            <person name="Kukowka S."/>
            <person name="Myers E.W."/>
            <person name="Bohne A."/>
        </authorList>
    </citation>
    <scope>NUCLEOTIDE SEQUENCE [LARGE SCALE GENOMIC DNA]</scope>
    <source>
        <strain evidence="24">ZFMK-TIS-60720</strain>
        <tissue evidence="24">Whole Organism</tissue>
    </source>
</reference>
<feature type="transmembrane region" description="Helical" evidence="20">
    <location>
        <begin position="396"/>
        <end position="417"/>
    </location>
</feature>
<dbReference type="GO" id="GO:0005230">
    <property type="term" value="F:extracellular ligand-gated monoatomic ion channel activity"/>
    <property type="evidence" value="ECO:0007669"/>
    <property type="project" value="InterPro"/>
</dbReference>
<dbReference type="InterPro" id="IPR006029">
    <property type="entry name" value="Neurotrans-gated_channel_TM"/>
</dbReference>
<dbReference type="PROSITE" id="PS00236">
    <property type="entry name" value="NEUROTR_ION_CHANNEL"/>
    <property type="match status" value="1"/>
</dbReference>
<sequence length="422" mass="48257">MGQESDAGNCSKTERAAAKKRLYERLSLNEYSQNTRMWPLTFHDNPLDVPYFDPAIIFVDLYVTSITNVNEKAQSISTQVKIITGWPNSNMTWEPDQYCGITSYAAPKNMFWTPDINIMESIKTDFGTKESPYVLLINDGFTVSTDVLALTTACKMDLYRFPFDIQNCNITFQSTAYSDQEIILDTLSGAKWMTFKSKELFQAQGEWDLISIDNTNTTIFDDVGEFEIHQLIYQITIKRRPLLYVINIIIPVFFFLVLDVISFFIDTSGADKVSFKVTLLLSISVMLLILYSTLPSTAENIPLIGVYCCAVFCLIGIGLLETFLVNVMTRGAEKRSVETTSTVSGRDDGERDLKNPPDSVREPNEESYTLNRLKRCWAATRQDQREKLSWTRVARIIDVTFFVLYIITVIVFMSVLWKLWFP</sequence>
<evidence type="ECO:0000256" key="12">
    <source>
        <dbReference type="ARBA" id="ARBA00023257"/>
    </source>
</evidence>
<protein>
    <recommendedName>
        <fullName evidence="26">5-hydroxytryptamine receptor 3A-like</fullName>
    </recommendedName>
</protein>
<comment type="function">
    <text evidence="19">Forms serotonin (5-hydroxytryptamine/5-HT3)-activated cation-selective channel complexes, which when activated cause fast, depolarizing responses in neurons.</text>
</comment>
<comment type="similarity">
    <text evidence="20">Belongs to the ligand-gated ion channel (TC 1.A.9) family.</text>
</comment>
<evidence type="ECO:0000256" key="13">
    <source>
        <dbReference type="ARBA" id="ARBA00023286"/>
    </source>
</evidence>
<dbReference type="InterPro" id="IPR036734">
    <property type="entry name" value="Neur_chan_lig-bd_sf"/>
</dbReference>
<keyword evidence="9" id="KW-1015">Disulfide bond</keyword>
<dbReference type="Gene3D" id="1.20.58.390">
    <property type="entry name" value="Neurotransmitter-gated ion-channel transmembrane domain"/>
    <property type="match status" value="1"/>
</dbReference>
<keyword evidence="25" id="KW-1185">Reference proteome</keyword>
<feature type="domain" description="Neurotransmitter-gated ion-channel ligand-binding" evidence="22">
    <location>
        <begin position="53"/>
        <end position="241"/>
    </location>
</feature>
<dbReference type="InterPro" id="IPR036719">
    <property type="entry name" value="Neuro-gated_channel_TM_sf"/>
</dbReference>
<evidence type="ECO:0000313" key="25">
    <source>
        <dbReference type="Proteomes" id="UP001364617"/>
    </source>
</evidence>